<evidence type="ECO:0000256" key="8">
    <source>
        <dbReference type="ARBA" id="ARBA00022737"/>
    </source>
</evidence>
<dbReference type="Pfam" id="PF01390">
    <property type="entry name" value="SEA"/>
    <property type="match status" value="1"/>
</dbReference>
<evidence type="ECO:0000256" key="15">
    <source>
        <dbReference type="ARBA" id="ARBA00042018"/>
    </source>
</evidence>
<evidence type="ECO:0000256" key="6">
    <source>
        <dbReference type="ARBA" id="ARBA00022674"/>
    </source>
</evidence>
<proteinExistence type="predicted"/>
<feature type="domain" description="SEA" evidence="18">
    <location>
        <begin position="180"/>
        <end position="293"/>
    </location>
</feature>
<comment type="subcellular location">
    <subcellularLocation>
        <location evidence="2">Cell projection</location>
        <location evidence="2">Cilium</location>
        <location evidence="2">Photoreceptor outer segment</location>
    </subcellularLocation>
    <subcellularLocation>
        <location evidence="1">Photoreceptor inner segment</location>
    </subcellularLocation>
    <subcellularLocation>
        <location evidence="3">Secreted</location>
        <location evidence="3">Extracellular space</location>
        <location evidence="3">Extracellular matrix</location>
        <location evidence="3">Interphotoreceptor matrix</location>
    </subcellularLocation>
</comment>
<dbReference type="GO" id="GO:0033165">
    <property type="term" value="C:interphotoreceptor matrix"/>
    <property type="evidence" value="ECO:0007669"/>
    <property type="project" value="UniProtKB-SubCell"/>
</dbReference>
<keyword evidence="7" id="KW-0732">Signal</keyword>
<evidence type="ECO:0000256" key="4">
    <source>
        <dbReference type="ARBA" id="ARBA00022525"/>
    </source>
</evidence>
<dbReference type="Ensembl" id="ENSPFOT00000023227.1">
    <property type="protein sequence ID" value="ENSPFOP00000029633.1"/>
    <property type="gene ID" value="ENSPFOG00000012076.2"/>
</dbReference>
<feature type="region of interest" description="Disordered" evidence="17">
    <location>
        <begin position="422"/>
        <end position="441"/>
    </location>
</feature>
<accession>A0A096MDZ2</accession>
<dbReference type="PROSITE" id="PS50024">
    <property type="entry name" value="SEA"/>
    <property type="match status" value="2"/>
</dbReference>
<protein>
    <recommendedName>
        <fullName evidence="14">Interphotoreceptor matrix proteoglycan 1</fullName>
    </recommendedName>
    <alternativeName>
        <fullName evidence="15">Sialoprotein associated with cones and rods</fullName>
    </alternativeName>
</protein>
<keyword evidence="13" id="KW-0373">Hyaluronic acid</keyword>
<dbReference type="GO" id="GO:0001917">
    <property type="term" value="C:photoreceptor inner segment"/>
    <property type="evidence" value="ECO:0007669"/>
    <property type="project" value="UniProtKB-SubCell"/>
</dbReference>
<name>A0A096MDZ2_POEFO</name>
<dbReference type="EMBL" id="AYCK01022442">
    <property type="status" value="NOT_ANNOTATED_CDS"/>
    <property type="molecule type" value="Genomic_DNA"/>
</dbReference>
<dbReference type="InterPro" id="IPR000742">
    <property type="entry name" value="EGF"/>
</dbReference>
<keyword evidence="6" id="KW-0358">Heparin-binding</keyword>
<dbReference type="SUPFAM" id="SSF82671">
    <property type="entry name" value="SEA domain"/>
    <property type="match status" value="1"/>
</dbReference>
<keyword evidence="8" id="KW-0677">Repeat</keyword>
<organism evidence="19 20">
    <name type="scientific">Poecilia formosa</name>
    <name type="common">Amazon molly</name>
    <name type="synonym">Limia formosa</name>
    <dbReference type="NCBI Taxonomy" id="48698"/>
    <lineage>
        <taxon>Eukaryota</taxon>
        <taxon>Metazoa</taxon>
        <taxon>Chordata</taxon>
        <taxon>Craniata</taxon>
        <taxon>Vertebrata</taxon>
        <taxon>Euteleostomi</taxon>
        <taxon>Actinopterygii</taxon>
        <taxon>Neopterygii</taxon>
        <taxon>Teleostei</taxon>
        <taxon>Neoteleostei</taxon>
        <taxon>Acanthomorphata</taxon>
        <taxon>Ovalentaria</taxon>
        <taxon>Atherinomorphae</taxon>
        <taxon>Cyprinodontiformes</taxon>
        <taxon>Poeciliidae</taxon>
        <taxon>Poeciliinae</taxon>
        <taxon>Poecilia</taxon>
    </lineage>
</organism>
<dbReference type="InterPro" id="IPR039861">
    <property type="entry name" value="IMPG"/>
</dbReference>
<dbReference type="PANTHER" id="PTHR12199:SF3">
    <property type="entry name" value="INTERPHOTORECEPTOR MATRIX PROTEOGLYCAN 1"/>
    <property type="match status" value="1"/>
</dbReference>
<dbReference type="AlphaFoldDB" id="A0A096MDZ2"/>
<dbReference type="GO" id="GO:0001750">
    <property type="term" value="C:photoreceptor outer segment"/>
    <property type="evidence" value="ECO:0007669"/>
    <property type="project" value="UniProtKB-SubCell"/>
</dbReference>
<feature type="region of interest" description="Disordered" evidence="17">
    <location>
        <begin position="144"/>
        <end position="178"/>
    </location>
</feature>
<evidence type="ECO:0000313" key="19">
    <source>
        <dbReference type="Ensembl" id="ENSPFOP00000029633.1"/>
    </source>
</evidence>
<evidence type="ECO:0000256" key="5">
    <source>
        <dbReference type="ARBA" id="ARBA00022530"/>
    </source>
</evidence>
<dbReference type="GO" id="GO:0007601">
    <property type="term" value="P:visual perception"/>
    <property type="evidence" value="ECO:0007669"/>
    <property type="project" value="InterPro"/>
</dbReference>
<keyword evidence="5" id="KW-0272">Extracellular matrix</keyword>
<evidence type="ECO:0000256" key="13">
    <source>
        <dbReference type="ARBA" id="ARBA00023290"/>
    </source>
</evidence>
<keyword evidence="12" id="KW-0966">Cell projection</keyword>
<dbReference type="InterPro" id="IPR036364">
    <property type="entry name" value="SEA_dom_sf"/>
</dbReference>
<dbReference type="GeneTree" id="ENSGT00530000063503"/>
<evidence type="ECO:0000256" key="9">
    <source>
        <dbReference type="ARBA" id="ARBA00022981"/>
    </source>
</evidence>
<keyword evidence="20" id="KW-1185">Reference proteome</keyword>
<evidence type="ECO:0000256" key="16">
    <source>
        <dbReference type="ARBA" id="ARBA00045407"/>
    </source>
</evidence>
<evidence type="ECO:0000256" key="2">
    <source>
        <dbReference type="ARBA" id="ARBA00004504"/>
    </source>
</evidence>
<dbReference type="EMBL" id="AYCK01022443">
    <property type="status" value="NOT_ANNOTATED_CDS"/>
    <property type="molecule type" value="Genomic_DNA"/>
</dbReference>
<evidence type="ECO:0000256" key="7">
    <source>
        <dbReference type="ARBA" id="ARBA00022729"/>
    </source>
</evidence>
<evidence type="ECO:0000256" key="17">
    <source>
        <dbReference type="SAM" id="MobiDB-lite"/>
    </source>
</evidence>
<keyword evidence="4" id="KW-0964">Secreted</keyword>
<evidence type="ECO:0000256" key="11">
    <source>
        <dbReference type="ARBA" id="ARBA00023180"/>
    </source>
</evidence>
<dbReference type="InterPro" id="IPR000082">
    <property type="entry name" value="SEA_dom"/>
</dbReference>
<evidence type="ECO:0000256" key="3">
    <source>
        <dbReference type="ARBA" id="ARBA00004593"/>
    </source>
</evidence>
<dbReference type="Proteomes" id="UP000028760">
    <property type="component" value="Unassembled WGS sequence"/>
</dbReference>
<evidence type="ECO:0000256" key="14">
    <source>
        <dbReference type="ARBA" id="ARBA00040753"/>
    </source>
</evidence>
<reference evidence="19" key="3">
    <citation type="submission" date="2025-09" db="UniProtKB">
        <authorList>
            <consortium name="Ensembl"/>
        </authorList>
    </citation>
    <scope>IDENTIFICATION</scope>
</reference>
<dbReference type="SMART" id="SM00200">
    <property type="entry name" value="SEA"/>
    <property type="match status" value="2"/>
</dbReference>
<keyword evidence="11" id="KW-0325">Glycoprotein</keyword>
<comment type="function">
    <text evidence="16">Chondroitin sulfate-, heparin- and hyaluronan-binding protein. May serve to form a basic macromolecular scaffold comprising the insoluble interphotoreceptor matrix.</text>
</comment>
<evidence type="ECO:0000259" key="18">
    <source>
        <dbReference type="PROSITE" id="PS50024"/>
    </source>
</evidence>
<evidence type="ECO:0000256" key="1">
    <source>
        <dbReference type="ARBA" id="ARBA00004437"/>
    </source>
</evidence>
<dbReference type="PROSITE" id="PS01186">
    <property type="entry name" value="EGF_2"/>
    <property type="match status" value="1"/>
</dbReference>
<feature type="region of interest" description="Disordered" evidence="17">
    <location>
        <begin position="459"/>
        <end position="514"/>
    </location>
</feature>
<evidence type="ECO:0000313" key="20">
    <source>
        <dbReference type="Proteomes" id="UP000028760"/>
    </source>
</evidence>
<reference evidence="20" key="1">
    <citation type="submission" date="2013-10" db="EMBL/GenBank/DDBJ databases">
        <authorList>
            <person name="Schartl M."/>
            <person name="Warren W."/>
        </authorList>
    </citation>
    <scope>NUCLEOTIDE SEQUENCE [LARGE SCALE GENOMIC DNA]</scope>
    <source>
        <strain evidence="20">female</strain>
    </source>
</reference>
<evidence type="ECO:0000256" key="10">
    <source>
        <dbReference type="ARBA" id="ARBA00023170"/>
    </source>
</evidence>
<dbReference type="GO" id="GO:0008201">
    <property type="term" value="F:heparin binding"/>
    <property type="evidence" value="ECO:0007669"/>
    <property type="project" value="UniProtKB-KW"/>
</dbReference>
<keyword evidence="10" id="KW-0675">Receptor</keyword>
<feature type="domain" description="SEA" evidence="18">
    <location>
        <begin position="522"/>
        <end position="632"/>
    </location>
</feature>
<dbReference type="GO" id="GO:0005540">
    <property type="term" value="F:hyaluronic acid binding"/>
    <property type="evidence" value="ECO:0007669"/>
    <property type="project" value="UniProtKB-KW"/>
</dbReference>
<sequence>MLKSSSKPSAWESSRRRSRRSVFLQPGVRICSQESVDEVLASHQAYYQLRVCQEAVWEAFRIFLDRIPGTWEYQAWVRSCQQEALCISDIARNFSSSEEHIGLIHRVQAAAAAVTLRVQIPESSRSGTLGAFLLNQIRKQQNDSGFLPVSEDEEPQRETTRDTSDLQDPELPNLVPEGPEVHTVQFSVSLLDPGYRQLLGEPDSPEYLDLATHLQDQMRLVFDRLPGFKAVSVLGIRYACSLREKHSSENDLALEFKEETFEIKSVKAEGISVHYSVVFENNIHHTTSETTREPEASADSGLRDMLVKALQEKASLPVDLDSLNFQPAVGNKELSEITTPSFKPADLTDQPPTEPALIPKEEEDINVLPHEEKPNLEKVEVSETGEVAVEMSESGEATFEVSMPEKEEKPSEFITEVVDISNPATTPDTLETEAPEVSEPHQEVQQVLLMDKEVTHPVETADPESLTASPGGEEFSEELDQSNTPSKESMDPGSDLTTAAEEDATPLRYLTTPTMTTASNRQELVVFFSLRLTNMDFSEDLFNNTSAEYRALENTLLDVLLPYLQANLTGFRKLEILNFRKGSVVVNSKMRFSRSVPYNVTEAVRCLLERFCSAARRLQIDRSSLDVEPADRADPCRFLACGDSSHCVVDHRTQEARCHCKPGFLAQQNRSCRSVCELQPKFCPDGDCHVVPGRGAECRYQTDNGNQVHFLSVWVRTNRTN</sequence>
<keyword evidence="9" id="KW-0730">Sialic acid</keyword>
<dbReference type="PANTHER" id="PTHR12199">
    <property type="entry name" value="INTERPHOTORECEPTOR MATRIX PROTEOGLYCAN"/>
    <property type="match status" value="1"/>
</dbReference>
<evidence type="ECO:0000256" key="12">
    <source>
        <dbReference type="ARBA" id="ARBA00023273"/>
    </source>
</evidence>
<reference evidence="19" key="2">
    <citation type="submission" date="2025-08" db="UniProtKB">
        <authorList>
            <consortium name="Ensembl"/>
        </authorList>
    </citation>
    <scope>IDENTIFICATION</scope>
</reference>